<protein>
    <submittedName>
        <fullName evidence="1">Uncharacterized protein</fullName>
    </submittedName>
</protein>
<dbReference type="AlphaFoldDB" id="A0A0P9EVH4"/>
<dbReference type="Proteomes" id="UP000050509">
    <property type="component" value="Unassembled WGS sequence"/>
</dbReference>
<organism evidence="1 2">
    <name type="scientific">Kouleothrix aurantiaca</name>
    <dbReference type="NCBI Taxonomy" id="186479"/>
    <lineage>
        <taxon>Bacteria</taxon>
        <taxon>Bacillati</taxon>
        <taxon>Chloroflexota</taxon>
        <taxon>Chloroflexia</taxon>
        <taxon>Chloroflexales</taxon>
        <taxon>Roseiflexineae</taxon>
        <taxon>Roseiflexaceae</taxon>
        <taxon>Kouleothrix</taxon>
    </lineage>
</organism>
<proteinExistence type="predicted"/>
<evidence type="ECO:0000313" key="1">
    <source>
        <dbReference type="EMBL" id="KPV48361.1"/>
    </source>
</evidence>
<evidence type="ECO:0000313" key="2">
    <source>
        <dbReference type="Proteomes" id="UP000050509"/>
    </source>
</evidence>
<sequence length="105" mass="11503">MELQTAIDFYHGLLANMEARAVRQPQQVDPAGRNIFAHIASPHAKPGRAQLVVQLAVDQMHLPQVRLRGVGGDARAVLHGDAQVRIARHAQPFQQFDARLAGLAE</sequence>
<dbReference type="EMBL" id="LJCR01002714">
    <property type="protein sequence ID" value="KPV48361.1"/>
    <property type="molecule type" value="Genomic_DNA"/>
</dbReference>
<gene>
    <name evidence="1" type="ORF">SE17_38480</name>
</gene>
<reference evidence="1 2" key="1">
    <citation type="submission" date="2015-09" db="EMBL/GenBank/DDBJ databases">
        <title>Draft genome sequence of Kouleothrix aurantiaca JCM 19913.</title>
        <authorList>
            <person name="Hemp J."/>
        </authorList>
    </citation>
    <scope>NUCLEOTIDE SEQUENCE [LARGE SCALE GENOMIC DNA]</scope>
    <source>
        <strain evidence="1 2">COM-B</strain>
    </source>
</reference>
<comment type="caution">
    <text evidence="1">The sequence shown here is derived from an EMBL/GenBank/DDBJ whole genome shotgun (WGS) entry which is preliminary data.</text>
</comment>
<keyword evidence="2" id="KW-1185">Reference proteome</keyword>
<accession>A0A0P9EVH4</accession>
<name>A0A0P9EVH4_9CHLR</name>